<evidence type="ECO:0000313" key="11">
    <source>
        <dbReference type="Proteomes" id="UP000319148"/>
    </source>
</evidence>
<feature type="domain" description="Acyl-CoA oxidase/dehydrogenase middle" evidence="7">
    <location>
        <begin position="159"/>
        <end position="242"/>
    </location>
</feature>
<keyword evidence="5" id="KW-0560">Oxidoreductase</keyword>
<comment type="cofactor">
    <cofactor evidence="1 5">
        <name>FAD</name>
        <dbReference type="ChEBI" id="CHEBI:57692"/>
    </cofactor>
</comment>
<dbReference type="InterPro" id="IPR025878">
    <property type="entry name" value="Acyl-CoA_dh-like_C_dom"/>
</dbReference>
<dbReference type="PANTHER" id="PTHR42803:SF3">
    <property type="entry name" value="ACYL-COA DEHYDROGENASE-RELATED"/>
    <property type="match status" value="1"/>
</dbReference>
<dbReference type="EMBL" id="VFIY01000014">
    <property type="protein sequence ID" value="TPD59275.1"/>
    <property type="molecule type" value="Genomic_DNA"/>
</dbReference>
<dbReference type="InterPro" id="IPR006089">
    <property type="entry name" value="Acyl-CoA_DH_CS"/>
</dbReference>
<dbReference type="InterPro" id="IPR013786">
    <property type="entry name" value="AcylCoA_DH/ox_N"/>
</dbReference>
<evidence type="ECO:0000259" key="9">
    <source>
        <dbReference type="Pfam" id="PF12806"/>
    </source>
</evidence>
<dbReference type="Gene3D" id="2.40.110.10">
    <property type="entry name" value="Butyryl-CoA Dehydrogenase, subunit A, domain 2"/>
    <property type="match status" value="1"/>
</dbReference>
<proteinExistence type="inferred from homology"/>
<evidence type="ECO:0000256" key="5">
    <source>
        <dbReference type="RuleBase" id="RU362125"/>
    </source>
</evidence>
<name>A0A501PGF3_9PROT</name>
<sequence length="601" mass="66135">MTINRRDLEFILYELLQCEELCETGRFVDYDRNAFDAVLDTAYTLAADRFAPLAATMDANEPEFRDGKVVLPEGVREALEDYIGAGFLGAGFDLADGGMQLPGIISFAVSSIFAAANISLSGYAGLTRAATNLLITHGSDSQKQTFLEPMLSGRYFGTMCLSEPHAGSSLSDIRTKATKTADGDYLIEGSKMWISAGDHELSENIIHFVIARIDGAPSGTRGISLFIVPKYRVGPDSSVGESNNIALAGLNHKMGSRGTVNCLLNFGESGDCRGYLVGEENHGLACMFHMMNEMRIGVGLAAVSLGYAGYIYSLDYARNRPQGRHPQDKDPNSPQVMIIEHADIRRLLMWQKVYAEGGLALALYCARLLDDQAVASDEDERRRLGLLLDILTPIVKSWPSEFCLEANKHAIQVLGGYGYTREYPVERLYRDNRLNAIHEGTHGIHGLDLLGRKVRMLEGTAFKLLIEEIRIDIRKAAATPDLQGHAADLTDAIQKLVETTLALTGCGNLNLSLSNATPYLDAMGNIVIAWMWLKQAQVANRKLREKPQEDTGSDFNFYTGKISACHFFFTYKLPVVLSELTILARLDDSLLKMTEEAYLGT</sequence>
<dbReference type="SUPFAM" id="SSF56645">
    <property type="entry name" value="Acyl-CoA dehydrogenase NM domain-like"/>
    <property type="match status" value="1"/>
</dbReference>
<keyword evidence="3 5" id="KW-0285">Flavoprotein</keyword>
<dbReference type="InterPro" id="IPR009075">
    <property type="entry name" value="AcylCo_DH/oxidase_C"/>
</dbReference>
<evidence type="ECO:0000256" key="2">
    <source>
        <dbReference type="ARBA" id="ARBA00009347"/>
    </source>
</evidence>
<dbReference type="Pfam" id="PF02771">
    <property type="entry name" value="Acyl-CoA_dh_N"/>
    <property type="match status" value="1"/>
</dbReference>
<dbReference type="InterPro" id="IPR046373">
    <property type="entry name" value="Acyl-CoA_Oxase/DH_mid-dom_sf"/>
</dbReference>
<evidence type="ECO:0000259" key="7">
    <source>
        <dbReference type="Pfam" id="PF02770"/>
    </source>
</evidence>
<dbReference type="Gene3D" id="1.10.540.10">
    <property type="entry name" value="Acyl-CoA dehydrogenase/oxidase, N-terminal domain"/>
    <property type="match status" value="1"/>
</dbReference>
<dbReference type="GO" id="GO:0003995">
    <property type="term" value="F:acyl-CoA dehydrogenase activity"/>
    <property type="evidence" value="ECO:0007669"/>
    <property type="project" value="InterPro"/>
</dbReference>
<dbReference type="Pfam" id="PF02770">
    <property type="entry name" value="Acyl-CoA_dh_M"/>
    <property type="match status" value="1"/>
</dbReference>
<feature type="domain" description="Acyl-CoA dehydrogenase/oxidase C-terminal" evidence="6">
    <location>
        <begin position="281"/>
        <end position="446"/>
    </location>
</feature>
<dbReference type="Pfam" id="PF00441">
    <property type="entry name" value="Acyl-CoA_dh_1"/>
    <property type="match status" value="1"/>
</dbReference>
<dbReference type="Gene3D" id="1.20.140.10">
    <property type="entry name" value="Butyryl-CoA Dehydrogenase, subunit A, domain 3"/>
    <property type="match status" value="1"/>
</dbReference>
<evidence type="ECO:0000256" key="4">
    <source>
        <dbReference type="ARBA" id="ARBA00022827"/>
    </source>
</evidence>
<dbReference type="Proteomes" id="UP000319148">
    <property type="component" value="Unassembled WGS sequence"/>
</dbReference>
<keyword evidence="4 5" id="KW-0274">FAD</keyword>
<dbReference type="InterPro" id="IPR009100">
    <property type="entry name" value="AcylCoA_DH/oxidase_NM_dom_sf"/>
</dbReference>
<dbReference type="InterPro" id="IPR052166">
    <property type="entry name" value="Diverse_Acyl-CoA_DH"/>
</dbReference>
<evidence type="ECO:0000256" key="1">
    <source>
        <dbReference type="ARBA" id="ARBA00001974"/>
    </source>
</evidence>
<dbReference type="Pfam" id="PF12806">
    <property type="entry name" value="Acyl-CoA_dh_C"/>
    <property type="match status" value="1"/>
</dbReference>
<comment type="similarity">
    <text evidence="2 5">Belongs to the acyl-CoA dehydrogenase family.</text>
</comment>
<evidence type="ECO:0000256" key="3">
    <source>
        <dbReference type="ARBA" id="ARBA00022630"/>
    </source>
</evidence>
<feature type="domain" description="Acetyl-CoA dehydrogenase-like C-terminal" evidence="9">
    <location>
        <begin position="473"/>
        <end position="593"/>
    </location>
</feature>
<gene>
    <name evidence="10" type="ORF">FIV46_10790</name>
</gene>
<dbReference type="RefSeq" id="WP_139940939.1">
    <property type="nucleotide sequence ID" value="NZ_JBHSYP010000006.1"/>
</dbReference>
<dbReference type="InterPro" id="IPR006091">
    <property type="entry name" value="Acyl-CoA_Oxase/DH_mid-dom"/>
</dbReference>
<dbReference type="PROSITE" id="PS00073">
    <property type="entry name" value="ACYL_COA_DH_2"/>
    <property type="match status" value="1"/>
</dbReference>
<dbReference type="InterPro" id="IPR037069">
    <property type="entry name" value="AcylCoA_DH/ox_N_sf"/>
</dbReference>
<evidence type="ECO:0000313" key="10">
    <source>
        <dbReference type="EMBL" id="TPD59275.1"/>
    </source>
</evidence>
<reference evidence="11" key="1">
    <citation type="submission" date="2019-06" db="EMBL/GenBank/DDBJ databases">
        <title>The complete genome of Emcibacter congregatus ZYLT.</title>
        <authorList>
            <person name="Zhao Z."/>
        </authorList>
    </citation>
    <scope>NUCLEOTIDE SEQUENCE [LARGE SCALE GENOMIC DNA]</scope>
    <source>
        <strain evidence="11">MCCC 1A06723</strain>
    </source>
</reference>
<protein>
    <submittedName>
        <fullName evidence="10">Acyl-CoA dehydrogenase</fullName>
    </submittedName>
</protein>
<comment type="caution">
    <text evidence="10">The sequence shown here is derived from an EMBL/GenBank/DDBJ whole genome shotgun (WGS) entry which is preliminary data.</text>
</comment>
<dbReference type="GO" id="GO:0050660">
    <property type="term" value="F:flavin adenine dinucleotide binding"/>
    <property type="evidence" value="ECO:0007669"/>
    <property type="project" value="InterPro"/>
</dbReference>
<organism evidence="10 11">
    <name type="scientific">Emcibacter nanhaiensis</name>
    <dbReference type="NCBI Taxonomy" id="1505037"/>
    <lineage>
        <taxon>Bacteria</taxon>
        <taxon>Pseudomonadati</taxon>
        <taxon>Pseudomonadota</taxon>
        <taxon>Alphaproteobacteria</taxon>
        <taxon>Emcibacterales</taxon>
        <taxon>Emcibacteraceae</taxon>
        <taxon>Emcibacter</taxon>
    </lineage>
</organism>
<evidence type="ECO:0000259" key="6">
    <source>
        <dbReference type="Pfam" id="PF00441"/>
    </source>
</evidence>
<dbReference type="SUPFAM" id="SSF47203">
    <property type="entry name" value="Acyl-CoA dehydrogenase C-terminal domain-like"/>
    <property type="match status" value="1"/>
</dbReference>
<dbReference type="AlphaFoldDB" id="A0A501PGF3"/>
<evidence type="ECO:0000259" key="8">
    <source>
        <dbReference type="Pfam" id="PF02771"/>
    </source>
</evidence>
<dbReference type="OrthoDB" id="9807883at2"/>
<dbReference type="PANTHER" id="PTHR42803">
    <property type="entry name" value="ACYL-COA DEHYDROGENASE"/>
    <property type="match status" value="1"/>
</dbReference>
<dbReference type="InterPro" id="IPR036250">
    <property type="entry name" value="AcylCo_DH-like_C"/>
</dbReference>
<keyword evidence="11" id="KW-1185">Reference proteome</keyword>
<feature type="domain" description="Acyl-CoA dehydrogenase/oxidase N-terminal" evidence="8">
    <location>
        <begin position="37"/>
        <end position="153"/>
    </location>
</feature>
<accession>A0A501PGF3</accession>